<gene>
    <name evidence="1" type="ORF">K7H17_18440</name>
</gene>
<dbReference type="EMBL" id="JAINWF010000012">
    <property type="protein sequence ID" value="MCD1609836.1"/>
    <property type="molecule type" value="Genomic_DNA"/>
</dbReference>
<proteinExistence type="predicted"/>
<reference evidence="1" key="1">
    <citation type="submission" date="2021-08" db="EMBL/GenBank/DDBJ databases">
        <title>Isolation and characterization of neutrophilic mixotrophic iron-oxidizing bacteria from deep-sea hydrothermal vents.</title>
        <authorList>
            <person name="He Y."/>
        </authorList>
    </citation>
    <scope>NUCLEOTIDE SEQUENCE</scope>
    <source>
        <strain evidence="1">IOP_13</strain>
    </source>
</reference>
<dbReference type="RefSeq" id="WP_102833443.1">
    <property type="nucleotide sequence ID" value="NZ_JAINWF010000012.1"/>
</dbReference>
<name>A0A9X1SV64_9GAMM</name>
<sequence>MTKNFFQIDLECLEGAKHKILQEVSELRDAYMINRSSYKEIRPVVAVLDGQSFVTWLPENSENELIIELATSPIEALMCEFCFNMSDEEVEIFLDVEEQIQPLREKLRIIDSAINAILIFNDSGQL</sequence>
<keyword evidence="2" id="KW-1185">Reference proteome</keyword>
<dbReference type="Proteomes" id="UP001138989">
    <property type="component" value="Unassembled WGS sequence"/>
</dbReference>
<organism evidence="1 2">
    <name type="scientific">Stutzerimonas kunmingensis</name>
    <dbReference type="NCBI Taxonomy" id="1211807"/>
    <lineage>
        <taxon>Bacteria</taxon>
        <taxon>Pseudomonadati</taxon>
        <taxon>Pseudomonadota</taxon>
        <taxon>Gammaproteobacteria</taxon>
        <taxon>Pseudomonadales</taxon>
        <taxon>Pseudomonadaceae</taxon>
        <taxon>Stutzerimonas</taxon>
    </lineage>
</organism>
<dbReference type="AlphaFoldDB" id="A0A9X1SV64"/>
<comment type="caution">
    <text evidence="1">The sequence shown here is derived from an EMBL/GenBank/DDBJ whole genome shotgun (WGS) entry which is preliminary data.</text>
</comment>
<evidence type="ECO:0000313" key="1">
    <source>
        <dbReference type="EMBL" id="MCD1609836.1"/>
    </source>
</evidence>
<evidence type="ECO:0000313" key="2">
    <source>
        <dbReference type="Proteomes" id="UP001138989"/>
    </source>
</evidence>
<accession>A0A9X1SV64</accession>
<protein>
    <submittedName>
        <fullName evidence="1">Uncharacterized protein</fullName>
    </submittedName>
</protein>